<dbReference type="PROSITE" id="PS50075">
    <property type="entry name" value="CARRIER"/>
    <property type="match status" value="1"/>
</dbReference>
<evidence type="ECO:0000259" key="1">
    <source>
        <dbReference type="PROSITE" id="PS50075"/>
    </source>
</evidence>
<dbReference type="SUPFAM" id="SSF47336">
    <property type="entry name" value="ACP-like"/>
    <property type="match status" value="1"/>
</dbReference>
<accession>L0RAH6</accession>
<gene>
    <name evidence="2" type="ORF">DESAM_20930</name>
</gene>
<dbReference type="PATRIC" id="fig|1121451.3.peg.1199"/>
<name>L0RAH6_9BACT</name>
<reference evidence="2 3" key="1">
    <citation type="submission" date="2012-10" db="EMBL/GenBank/DDBJ databases">
        <authorList>
            <person name="Genoscope - CEA"/>
        </authorList>
    </citation>
    <scope>NUCLEOTIDE SEQUENCE [LARGE SCALE GENOMIC DNA]</scope>
    <source>
        <strain evidence="3">AM13 / DSM 14728</strain>
    </source>
</reference>
<dbReference type="RefSeq" id="WP_015335822.1">
    <property type="nucleotide sequence ID" value="NC_020055.1"/>
</dbReference>
<organism evidence="2 3">
    <name type="scientific">Maridesulfovibrio hydrothermalis AM13 = DSM 14728</name>
    <dbReference type="NCBI Taxonomy" id="1121451"/>
    <lineage>
        <taxon>Bacteria</taxon>
        <taxon>Pseudomonadati</taxon>
        <taxon>Thermodesulfobacteriota</taxon>
        <taxon>Desulfovibrionia</taxon>
        <taxon>Desulfovibrionales</taxon>
        <taxon>Desulfovibrionaceae</taxon>
        <taxon>Maridesulfovibrio</taxon>
    </lineage>
</organism>
<feature type="domain" description="Carrier" evidence="1">
    <location>
        <begin position="1"/>
        <end position="71"/>
    </location>
</feature>
<dbReference type="InterPro" id="IPR036736">
    <property type="entry name" value="ACP-like_sf"/>
</dbReference>
<evidence type="ECO:0000313" key="3">
    <source>
        <dbReference type="Proteomes" id="UP000010808"/>
    </source>
</evidence>
<proteinExistence type="predicted"/>
<evidence type="ECO:0000313" key="2">
    <source>
        <dbReference type="EMBL" id="CCO23217.1"/>
    </source>
</evidence>
<dbReference type="KEGG" id="dhy:DESAM_20930"/>
<dbReference type="STRING" id="1121451.DESAM_20930"/>
<dbReference type="Pfam" id="PF00550">
    <property type="entry name" value="PP-binding"/>
    <property type="match status" value="1"/>
</dbReference>
<dbReference type="EMBL" id="FO203522">
    <property type="protein sequence ID" value="CCO23217.1"/>
    <property type="molecule type" value="Genomic_DNA"/>
</dbReference>
<keyword evidence="3" id="KW-1185">Reference proteome</keyword>
<dbReference type="HOGENOM" id="CLU_108696_20_6_7"/>
<dbReference type="Gene3D" id="1.10.1200.10">
    <property type="entry name" value="ACP-like"/>
    <property type="match status" value="1"/>
</dbReference>
<dbReference type="OrthoDB" id="9811033at2"/>
<dbReference type="InterPro" id="IPR009081">
    <property type="entry name" value="PP-bd_ACP"/>
</dbReference>
<dbReference type="AlphaFoldDB" id="L0RAH6"/>
<sequence length="71" mass="8056">MKDIIIDTLGKYISLDSSFDTSTQFVNIDGWDSLKHVQFILDLEKELDIKLTPEQLIACTSVDVIIQVVDK</sequence>
<protein>
    <submittedName>
        <fullName evidence="2">Putative Acyl carrier protein</fullName>
    </submittedName>
</protein>
<dbReference type="Proteomes" id="UP000010808">
    <property type="component" value="Chromosome"/>
</dbReference>